<proteinExistence type="predicted"/>
<keyword evidence="2" id="KW-1185">Reference proteome</keyword>
<reference evidence="1" key="1">
    <citation type="journal article" date="2020" name="Stud. Mycol.">
        <title>101 Dothideomycetes genomes: a test case for predicting lifestyles and emergence of pathogens.</title>
        <authorList>
            <person name="Haridas S."/>
            <person name="Albert R."/>
            <person name="Binder M."/>
            <person name="Bloem J."/>
            <person name="Labutti K."/>
            <person name="Salamov A."/>
            <person name="Andreopoulos B."/>
            <person name="Baker S."/>
            <person name="Barry K."/>
            <person name="Bills G."/>
            <person name="Bluhm B."/>
            <person name="Cannon C."/>
            <person name="Castanera R."/>
            <person name="Culley D."/>
            <person name="Daum C."/>
            <person name="Ezra D."/>
            <person name="Gonzalez J."/>
            <person name="Henrissat B."/>
            <person name="Kuo A."/>
            <person name="Liang C."/>
            <person name="Lipzen A."/>
            <person name="Lutzoni F."/>
            <person name="Magnuson J."/>
            <person name="Mondo S."/>
            <person name="Nolan M."/>
            <person name="Ohm R."/>
            <person name="Pangilinan J."/>
            <person name="Park H.-J."/>
            <person name="Ramirez L."/>
            <person name="Alfaro M."/>
            <person name="Sun H."/>
            <person name="Tritt A."/>
            <person name="Yoshinaga Y."/>
            <person name="Zwiers L.-H."/>
            <person name="Turgeon B."/>
            <person name="Goodwin S."/>
            <person name="Spatafora J."/>
            <person name="Crous P."/>
            <person name="Grigoriev I."/>
        </authorList>
    </citation>
    <scope>NUCLEOTIDE SEQUENCE</scope>
    <source>
        <strain evidence="1">CBS 121739</strain>
    </source>
</reference>
<organism evidence="1 2">
    <name type="scientific">Pseudovirgaria hyperparasitica</name>
    <dbReference type="NCBI Taxonomy" id="470096"/>
    <lineage>
        <taxon>Eukaryota</taxon>
        <taxon>Fungi</taxon>
        <taxon>Dikarya</taxon>
        <taxon>Ascomycota</taxon>
        <taxon>Pezizomycotina</taxon>
        <taxon>Dothideomycetes</taxon>
        <taxon>Dothideomycetes incertae sedis</taxon>
        <taxon>Acrospermales</taxon>
        <taxon>Acrospermaceae</taxon>
        <taxon>Pseudovirgaria</taxon>
    </lineage>
</organism>
<dbReference type="AlphaFoldDB" id="A0A6A6VRU4"/>
<dbReference type="RefSeq" id="XP_033594942.1">
    <property type="nucleotide sequence ID" value="XM_033745032.1"/>
</dbReference>
<dbReference type="Proteomes" id="UP000799437">
    <property type="component" value="Unassembled WGS sequence"/>
</dbReference>
<sequence length="93" mass="10412">MSVAPVYSYMCCFGGAVMLPPTIKAIYCSWQQGVAKSGYFRKVALRRCSTDSNHTESFKVWSRWRCGYAGHSVSHVAQCMSRTRNVDASLYGD</sequence>
<dbReference type="GeneID" id="54486086"/>
<evidence type="ECO:0000313" key="1">
    <source>
        <dbReference type="EMBL" id="KAF2752484.1"/>
    </source>
</evidence>
<name>A0A6A6VRU4_9PEZI</name>
<evidence type="ECO:0000313" key="2">
    <source>
        <dbReference type="Proteomes" id="UP000799437"/>
    </source>
</evidence>
<accession>A0A6A6VRU4</accession>
<dbReference type="EMBL" id="ML996615">
    <property type="protein sequence ID" value="KAF2752484.1"/>
    <property type="molecule type" value="Genomic_DNA"/>
</dbReference>
<gene>
    <name evidence="1" type="ORF">EJ05DRAFT_481242</name>
</gene>
<protein>
    <submittedName>
        <fullName evidence="1">Uncharacterized protein</fullName>
    </submittedName>
</protein>